<sequence>MGRQLRIVRWLFFLRGFLWRRTVEQLPSAPLFGWLKWRIQRWFVRRVKRRILQRLERWFERWILRRFEWRFLGRLFRGLLGILCLEWQFGRQLRWSRWTDPSTVRKDA</sequence>
<organism evidence="1 2">
    <name type="scientific">Novipirellula rosea</name>
    <dbReference type="NCBI Taxonomy" id="1031540"/>
    <lineage>
        <taxon>Bacteria</taxon>
        <taxon>Pseudomonadati</taxon>
        <taxon>Planctomycetota</taxon>
        <taxon>Planctomycetia</taxon>
        <taxon>Pirellulales</taxon>
        <taxon>Pirellulaceae</taxon>
        <taxon>Novipirellula</taxon>
    </lineage>
</organism>
<evidence type="ECO:0000313" key="2">
    <source>
        <dbReference type="Proteomes" id="UP001500840"/>
    </source>
</evidence>
<reference evidence="2" key="1">
    <citation type="journal article" date="2019" name="Int. J. Syst. Evol. Microbiol.">
        <title>The Global Catalogue of Microorganisms (GCM) 10K type strain sequencing project: providing services to taxonomists for standard genome sequencing and annotation.</title>
        <authorList>
            <consortium name="The Broad Institute Genomics Platform"/>
            <consortium name="The Broad Institute Genome Sequencing Center for Infectious Disease"/>
            <person name="Wu L."/>
            <person name="Ma J."/>
        </authorList>
    </citation>
    <scope>NUCLEOTIDE SEQUENCE [LARGE SCALE GENOMIC DNA]</scope>
    <source>
        <strain evidence="2">JCM 17759</strain>
    </source>
</reference>
<accession>A0ABP8MWA4</accession>
<comment type="caution">
    <text evidence="1">The sequence shown here is derived from an EMBL/GenBank/DDBJ whole genome shotgun (WGS) entry which is preliminary data.</text>
</comment>
<proteinExistence type="predicted"/>
<dbReference type="Proteomes" id="UP001500840">
    <property type="component" value="Unassembled WGS sequence"/>
</dbReference>
<keyword evidence="2" id="KW-1185">Reference proteome</keyword>
<evidence type="ECO:0000313" key="1">
    <source>
        <dbReference type="EMBL" id="GAA4456476.1"/>
    </source>
</evidence>
<protein>
    <submittedName>
        <fullName evidence="1">Uncharacterized protein</fullName>
    </submittedName>
</protein>
<gene>
    <name evidence="1" type="ORF">GCM10023156_31850</name>
</gene>
<name>A0ABP8MWA4_9BACT</name>
<dbReference type="EMBL" id="BAABGA010000037">
    <property type="protein sequence ID" value="GAA4456476.1"/>
    <property type="molecule type" value="Genomic_DNA"/>
</dbReference>